<reference evidence="1" key="1">
    <citation type="submission" date="2019-08" db="EMBL/GenBank/DDBJ databases">
        <authorList>
            <person name="Kucharzyk K."/>
            <person name="Murdoch R.W."/>
            <person name="Higgins S."/>
            <person name="Loffler F."/>
        </authorList>
    </citation>
    <scope>NUCLEOTIDE SEQUENCE</scope>
</reference>
<sequence>MINGEFNNDLDEEESNDGTKTLLDGIRMSVGDDYNYAEPPILATFVKMVNSKEAKVLPDGWGDEDGNHDYWDDVLVLKHVINDLTKGCRVLLAFIDGIIDNPIIIGVL</sequence>
<organism evidence="1">
    <name type="scientific">bioreactor metagenome</name>
    <dbReference type="NCBI Taxonomy" id="1076179"/>
    <lineage>
        <taxon>unclassified sequences</taxon>
        <taxon>metagenomes</taxon>
        <taxon>ecological metagenomes</taxon>
    </lineage>
</organism>
<evidence type="ECO:0000313" key="1">
    <source>
        <dbReference type="EMBL" id="MPL84567.1"/>
    </source>
</evidence>
<proteinExistence type="predicted"/>
<dbReference type="EMBL" id="VSSQ01000191">
    <property type="protein sequence ID" value="MPL84567.1"/>
    <property type="molecule type" value="Genomic_DNA"/>
</dbReference>
<comment type="caution">
    <text evidence="1">The sequence shown here is derived from an EMBL/GenBank/DDBJ whole genome shotgun (WGS) entry which is preliminary data.</text>
</comment>
<protein>
    <submittedName>
        <fullName evidence="1">Uncharacterized protein</fullName>
    </submittedName>
</protein>
<gene>
    <name evidence="1" type="ORF">SDC9_30532</name>
</gene>
<name>A0A644V029_9ZZZZ</name>
<dbReference type="AlphaFoldDB" id="A0A644V029"/>
<accession>A0A644V029</accession>